<dbReference type="InterPro" id="IPR005650">
    <property type="entry name" value="BlaI_family"/>
</dbReference>
<dbReference type="Gene3D" id="1.10.10.10">
    <property type="entry name" value="Winged helix-like DNA-binding domain superfamily/Winged helix DNA-binding domain"/>
    <property type="match status" value="1"/>
</dbReference>
<dbReference type="InterPro" id="IPR014071">
    <property type="entry name" value="Cu_transp_CopY/TcrY"/>
</dbReference>
<reference evidence="5 6" key="1">
    <citation type="submission" date="2014-08" db="EMBL/GenBank/DDBJ databases">
        <title>Genome sequence of Tetragenococcus muriaticus.</title>
        <authorList>
            <person name="Chuea-nongthon C."/>
            <person name="Rodtong S."/>
            <person name="Yongsawatdigul J."/>
            <person name="Steele J.L."/>
            <person name="Liu X.-y."/>
            <person name="Speers J."/>
            <person name="Glasner J.D."/>
            <person name="Neeno-Eckwall E.C."/>
        </authorList>
    </citation>
    <scope>NUCLEOTIDE SEQUENCE [LARGE SCALE GENOMIC DNA]</scope>
    <source>
        <strain evidence="5 6">3MR10-3</strain>
    </source>
</reference>
<evidence type="ECO:0000256" key="1">
    <source>
        <dbReference type="ARBA" id="ARBA00011046"/>
    </source>
</evidence>
<dbReference type="PIRSF" id="PIRSF019455">
    <property type="entry name" value="CopR_AtkY"/>
    <property type="match status" value="1"/>
</dbReference>
<dbReference type="InterPro" id="IPR036388">
    <property type="entry name" value="WH-like_DNA-bd_sf"/>
</dbReference>
<evidence type="ECO:0000313" key="6">
    <source>
        <dbReference type="Proteomes" id="UP000029381"/>
    </source>
</evidence>
<dbReference type="InterPro" id="IPR036390">
    <property type="entry name" value="WH_DNA-bd_sf"/>
</dbReference>
<keyword evidence="2" id="KW-0805">Transcription regulation</keyword>
<sequence>MNTLVESEPIKISDSEWEVMRVVWTKGKTDAKTINNLLSHSKGWKLATIKTLLGRLVKKDVLQTEQSGKKFVYSAKVTEEQTVRSATENIFSHICAKKVGSTIADMISEAELSQEDIDNIEDALLKKSPVTDVACNCIPGQCICKEDEMGE</sequence>
<keyword evidence="6" id="KW-1185">Reference proteome</keyword>
<evidence type="ECO:0000256" key="3">
    <source>
        <dbReference type="ARBA" id="ARBA00023125"/>
    </source>
</evidence>
<dbReference type="SUPFAM" id="SSF46785">
    <property type="entry name" value="Winged helix' DNA-binding domain"/>
    <property type="match status" value="1"/>
</dbReference>
<dbReference type="AlphaFoldDB" id="A0A091C5K5"/>
<dbReference type="RefSeq" id="WP_028789953.1">
    <property type="nucleotide sequence ID" value="NZ_JPVT01000066.1"/>
</dbReference>
<accession>A0A091C5K5</accession>
<dbReference type="GO" id="GO:0003677">
    <property type="term" value="F:DNA binding"/>
    <property type="evidence" value="ECO:0007669"/>
    <property type="project" value="UniProtKB-KW"/>
</dbReference>
<dbReference type="PATRIC" id="fig|1302648.3.peg.739"/>
<gene>
    <name evidence="5" type="ORF">TMU3MR103_0760</name>
</gene>
<proteinExistence type="inferred from homology"/>
<evidence type="ECO:0000313" key="5">
    <source>
        <dbReference type="EMBL" id="KFN91935.1"/>
    </source>
</evidence>
<comment type="similarity">
    <text evidence="1">Belongs to the BlaI transcriptional regulatory family.</text>
</comment>
<dbReference type="Proteomes" id="UP000029381">
    <property type="component" value="Unassembled WGS sequence"/>
</dbReference>
<name>A0A091C5K5_9ENTE</name>
<keyword evidence="3" id="KW-0238">DNA-binding</keyword>
<dbReference type="NCBIfam" id="TIGR02698">
    <property type="entry name" value="CopY_TcrY"/>
    <property type="match status" value="1"/>
</dbReference>
<evidence type="ECO:0000256" key="4">
    <source>
        <dbReference type="ARBA" id="ARBA00023163"/>
    </source>
</evidence>
<organism evidence="5 6">
    <name type="scientific">Tetragenococcus muriaticus 3MR10-3</name>
    <dbReference type="NCBI Taxonomy" id="1302648"/>
    <lineage>
        <taxon>Bacteria</taxon>
        <taxon>Bacillati</taxon>
        <taxon>Bacillota</taxon>
        <taxon>Bacilli</taxon>
        <taxon>Lactobacillales</taxon>
        <taxon>Enterococcaceae</taxon>
        <taxon>Tetragenococcus</taxon>
    </lineage>
</organism>
<keyword evidence="4" id="KW-0804">Transcription</keyword>
<comment type="caution">
    <text evidence="5">The sequence shown here is derived from an EMBL/GenBank/DDBJ whole genome shotgun (WGS) entry which is preliminary data.</text>
</comment>
<protein>
    <submittedName>
        <fullName evidence="5">Negative transcriptional regulator</fullName>
    </submittedName>
</protein>
<dbReference type="Pfam" id="PF03965">
    <property type="entry name" value="Penicillinase_R"/>
    <property type="match status" value="1"/>
</dbReference>
<evidence type="ECO:0000256" key="2">
    <source>
        <dbReference type="ARBA" id="ARBA00023015"/>
    </source>
</evidence>
<dbReference type="EMBL" id="JPVT01000066">
    <property type="protein sequence ID" value="KFN91935.1"/>
    <property type="molecule type" value="Genomic_DNA"/>
</dbReference>
<dbReference type="GO" id="GO:0045892">
    <property type="term" value="P:negative regulation of DNA-templated transcription"/>
    <property type="evidence" value="ECO:0007669"/>
    <property type="project" value="InterPro"/>
</dbReference>